<feature type="domain" description="Carrier" evidence="6">
    <location>
        <begin position="3057"/>
        <end position="3131"/>
    </location>
</feature>
<dbReference type="Pfam" id="PF00550">
    <property type="entry name" value="PP-binding"/>
    <property type="match status" value="3"/>
</dbReference>
<dbReference type="Gene3D" id="3.30.559.10">
    <property type="entry name" value="Chloramphenicol acetyltransferase-like domain"/>
    <property type="match status" value="3"/>
</dbReference>
<dbReference type="Gene3D" id="3.40.50.980">
    <property type="match status" value="2"/>
</dbReference>
<dbReference type="InterPro" id="IPR023213">
    <property type="entry name" value="CAT-like_dom_sf"/>
</dbReference>
<evidence type="ECO:0000313" key="7">
    <source>
        <dbReference type="EMBL" id="MBO1625892.1"/>
    </source>
</evidence>
<organism evidence="7 8">
    <name type="scientific">Bacillus arachidis</name>
    <dbReference type="NCBI Taxonomy" id="2819290"/>
    <lineage>
        <taxon>Bacteria</taxon>
        <taxon>Bacillati</taxon>
        <taxon>Bacillota</taxon>
        <taxon>Bacilli</taxon>
        <taxon>Bacillales</taxon>
        <taxon>Bacillaceae</taxon>
        <taxon>Bacillus</taxon>
    </lineage>
</organism>
<reference evidence="7 8" key="1">
    <citation type="submission" date="2021-03" db="EMBL/GenBank/DDBJ databases">
        <title>Identification of novel Bacillus strains.</title>
        <authorList>
            <person name="Xiao Z."/>
            <person name="Li Y."/>
            <person name="Shen J."/>
        </authorList>
    </citation>
    <scope>NUCLEOTIDE SEQUENCE [LARGE SCALE GENOMIC DNA]</scope>
    <source>
        <strain evidence="7 8">SY8</strain>
    </source>
</reference>
<evidence type="ECO:0000256" key="2">
    <source>
        <dbReference type="ARBA" id="ARBA00006432"/>
    </source>
</evidence>
<keyword evidence="4" id="KW-0597">Phosphoprotein</keyword>
<dbReference type="Pfam" id="PF00668">
    <property type="entry name" value="Condensation"/>
    <property type="match status" value="3"/>
</dbReference>
<dbReference type="Gene3D" id="3.30.300.30">
    <property type="match status" value="3"/>
</dbReference>
<dbReference type="PROSITE" id="PS00455">
    <property type="entry name" value="AMP_BINDING"/>
    <property type="match status" value="3"/>
</dbReference>
<keyword evidence="8" id="KW-1185">Reference proteome</keyword>
<dbReference type="InterPro" id="IPR025110">
    <property type="entry name" value="AMP-bd_C"/>
</dbReference>
<dbReference type="InterPro" id="IPR020806">
    <property type="entry name" value="PKS_PP-bd"/>
</dbReference>
<evidence type="ECO:0000259" key="6">
    <source>
        <dbReference type="PROSITE" id="PS50075"/>
    </source>
</evidence>
<evidence type="ECO:0000313" key="8">
    <source>
        <dbReference type="Proteomes" id="UP000677611"/>
    </source>
</evidence>
<keyword evidence="5" id="KW-0045">Antibiotic biosynthesis</keyword>
<accession>A0ABS3NZF7</accession>
<dbReference type="InterPro" id="IPR042099">
    <property type="entry name" value="ANL_N_sf"/>
</dbReference>
<dbReference type="SUPFAM" id="SSF52777">
    <property type="entry name" value="CoA-dependent acyltransferases"/>
    <property type="match status" value="6"/>
</dbReference>
<name>A0ABS3NZF7_9BACI</name>
<feature type="domain" description="Carrier" evidence="6">
    <location>
        <begin position="2012"/>
        <end position="2086"/>
    </location>
</feature>
<dbReference type="Gene3D" id="3.30.559.30">
    <property type="entry name" value="Nonribosomal peptide synthetase, condensation domain"/>
    <property type="match status" value="3"/>
</dbReference>
<dbReference type="Gene3D" id="2.30.38.10">
    <property type="entry name" value="Luciferase, Domain 3"/>
    <property type="match status" value="1"/>
</dbReference>
<dbReference type="InterPro" id="IPR000873">
    <property type="entry name" value="AMP-dep_synth/lig_dom"/>
</dbReference>
<feature type="domain" description="Carrier" evidence="6">
    <location>
        <begin position="961"/>
        <end position="1036"/>
    </location>
</feature>
<dbReference type="InterPro" id="IPR006162">
    <property type="entry name" value="Ppantetheine_attach_site"/>
</dbReference>
<protein>
    <submittedName>
        <fullName evidence="7">Amino acid adenylation domain-containing protein</fullName>
    </submittedName>
</protein>
<dbReference type="InterPro" id="IPR045851">
    <property type="entry name" value="AMP-bd_C_sf"/>
</dbReference>
<dbReference type="PROSITE" id="PS00012">
    <property type="entry name" value="PHOSPHOPANTETHEINE"/>
    <property type="match status" value="3"/>
</dbReference>
<dbReference type="InterPro" id="IPR001242">
    <property type="entry name" value="Condensation_dom"/>
</dbReference>
<dbReference type="NCBIfam" id="NF003417">
    <property type="entry name" value="PRK04813.1"/>
    <property type="match status" value="3"/>
</dbReference>
<dbReference type="Pfam" id="PF13193">
    <property type="entry name" value="AMP-binding_C"/>
    <property type="match status" value="2"/>
</dbReference>
<evidence type="ECO:0000256" key="1">
    <source>
        <dbReference type="ARBA" id="ARBA00001957"/>
    </source>
</evidence>
<dbReference type="PROSITE" id="PS50075">
    <property type="entry name" value="CARRIER"/>
    <property type="match status" value="3"/>
</dbReference>
<dbReference type="Proteomes" id="UP000677611">
    <property type="component" value="Unassembled WGS sequence"/>
</dbReference>
<dbReference type="EMBL" id="JAGDQJ010000013">
    <property type="protein sequence ID" value="MBO1625892.1"/>
    <property type="molecule type" value="Genomic_DNA"/>
</dbReference>
<dbReference type="Gene3D" id="1.10.1200.10">
    <property type="entry name" value="ACP-like"/>
    <property type="match status" value="3"/>
</dbReference>
<comment type="cofactor">
    <cofactor evidence="1">
        <name>pantetheine 4'-phosphate</name>
        <dbReference type="ChEBI" id="CHEBI:47942"/>
    </cofactor>
</comment>
<gene>
    <name evidence="7" type="ORF">J4P90_11680</name>
</gene>
<evidence type="ECO:0000256" key="4">
    <source>
        <dbReference type="ARBA" id="ARBA00022553"/>
    </source>
</evidence>
<dbReference type="NCBIfam" id="TIGR01733">
    <property type="entry name" value="AA-adenyl-dom"/>
    <property type="match status" value="1"/>
</dbReference>
<dbReference type="InterPro" id="IPR020845">
    <property type="entry name" value="AMP-binding_CS"/>
</dbReference>
<dbReference type="SMART" id="SM00823">
    <property type="entry name" value="PKS_PP"/>
    <property type="match status" value="3"/>
</dbReference>
<dbReference type="SUPFAM" id="SSF56801">
    <property type="entry name" value="Acetyl-CoA synthetase-like"/>
    <property type="match status" value="3"/>
</dbReference>
<dbReference type="PANTHER" id="PTHR45527:SF1">
    <property type="entry name" value="FATTY ACID SYNTHASE"/>
    <property type="match status" value="1"/>
</dbReference>
<dbReference type="Gene3D" id="3.40.50.12780">
    <property type="entry name" value="N-terminal domain of ligase-like"/>
    <property type="match status" value="2"/>
</dbReference>
<comment type="similarity">
    <text evidence="2">Belongs to the ATP-dependent AMP-binding enzyme family.</text>
</comment>
<dbReference type="InterPro" id="IPR036736">
    <property type="entry name" value="ACP-like_sf"/>
</dbReference>
<dbReference type="InterPro" id="IPR009081">
    <property type="entry name" value="PP-bd_ACP"/>
</dbReference>
<evidence type="ECO:0000256" key="5">
    <source>
        <dbReference type="ARBA" id="ARBA00023194"/>
    </source>
</evidence>
<dbReference type="SUPFAM" id="SSF47336">
    <property type="entry name" value="ACP-like"/>
    <property type="match status" value="3"/>
</dbReference>
<dbReference type="PANTHER" id="PTHR45527">
    <property type="entry name" value="NONRIBOSOMAL PEPTIDE SYNTHETASE"/>
    <property type="match status" value="1"/>
</dbReference>
<dbReference type="CDD" id="cd05930">
    <property type="entry name" value="A_NRPS"/>
    <property type="match status" value="2"/>
</dbReference>
<keyword evidence="3" id="KW-0596">Phosphopantetheine</keyword>
<evidence type="ECO:0000256" key="3">
    <source>
        <dbReference type="ARBA" id="ARBA00022450"/>
    </source>
</evidence>
<sequence>MSASKAQQRLWYFEQKYAKTQLYHVPLEFEMSGAFHENAFKEAIKTLVKRHEPLRTSLKEINGEVVQFIHEDIEIHGESREFSQLEFSEKLYSDEYNEIFLPVFDFHTAPLFRWKVIHFKNNVHRVIFVFHHIIVDGWSLELFLKELSQAYNAYSKGTCYQPDEIEVQYADFAEWQVEWLNNGERERVKEFWDGMFADGYEKTDIDYPANDKSLINFSGGYHELKVDQKTKEQMNNFIQKNGASLFSVLLTTYIGTLSYFSGKNEIVLETVGSGRVSSDLMNMMGFFANVLPLKIKAGSKSFNDLVQEVHQLSQKLNENQSLPYEEIVNHFASSEYIEDYSPFSDFMFLFQDTSISENLFNDSICKLHKTYGPLAKKDMTIIVDKDNDGLSIGLEYSLQKYDRKFAETFLSTFFILLNHYLRKPDAEIVNISPYSLSDFDSHYEKINPVREMDSIFNAHAMLEGAILKHSQLVFTKYKGVNYTYSNLSEQADLILGELISKGIAPGSKIAIITDREPAFISSVLGCWRNDCTYIPLDLSLPSERMQQILNAANCSCIIYNSEKIELDSLNLRHEKIIDLNCEFDHNVIVKRKIAKNPAYVLFTSGSTGVPKGVIISQNALGNYLDHCVNNYCINDNRLAVVHTSLSFDLTITSVFPQLINGGRVEFIEVGQGLDGFVSYIRNVKEPLLLKCTPAHLEILFESIDSQTLASKKICVVAGGENINDDLIRKFKRLLPLSKLINEYGPTEATVGSNICELTLDSSYANKTSIGQSIKGMFTYVLNKYNMVLPPYTIGEIILSGTGLAEEYLNDSKLTDSKFIKEGFLGKRIYKTGDYGFYDDNGNVYYVGRKDSQIKLRGYRIQKEEIEKNIGTLINHAFVTVLGVKSTSDRLELCAFYKNSVEIDVQSVKQHLEDKLPSYMIPAYFIRVDEIPINRNGKVEEKKLEEIFLQKRKELNTASNMQVFYGIDKEISAVWSDILGRADINHRMNFFEVGGNSILAAQLVNKINEKFKVSLTLKELFEAPVFEQFSNIVKSSHTRDESILDEQSLLENLPSMGQERLWLLDQLELNNPFYNIVFTIKISGKLNIDRLTSSLNTIVNRHTVFGYAFKQSDEGNVIIEENTVELHIDQESVQSDCDVNQYIEDVSREFGNIPFDLSHSPLLRAKLLQVNERENYLTFSIHHTVCDGWSMGVLLEELKHFYEEDSNTSIQVDEIKYPYKVYSNLQRKRIEKNSIQSKLDWWKSKFPEELPVLKMPTSFPRPKEMSFKGKHVLFSSGKDIFKAVKRKAQYLKTTEFNILFAAYSLMLQKYSRQEEFVIGVPFANRENVYFEKLIGYFVNVLPIPIKFDESMSFHKLIENIQRDFLNVYENQDVPMELLLQEYNDSRDLSRTPLFQTLFTLQNAPLSEMRMGELELEPIFIENYTSKFDLSLIAEEKNEEFQFNLEYCTDLFHANFIERFIENFKNMLRIICVEDIKLDDIDIISEKEKQFLLHDFNNNKLEFPFNQSINEIIDQWAMRVPNKVAFSDDNGTITYAELKYETDLLSRSFVQPEDTPTPVLIYMDRSIDFVKTILSIWKAGRSYIPLEVNYPAERIKDIIRQSETDTIAVNNLSLSSLPLMEEINRMVNINETIHVPNIEPVRKLKMNDLAYIIFTSGSTGKPKGAMIEQIGMLNHLFAKIHDFKINNQDRIVENASQCFDISVWQFFSTVLVGGYCHIVSDDTAKNPRELLQQVLEKNITILEVVPTLLRFILDDLDSLSILKTCDQLRMLVVTGETLPPDLVNRWHHNFGNIPIVNAYGPTECSDDVTHYWSEEKFEDIVSHVPVGKPVANMNLYVLDNNMKLLPRGVPGELYVSGIGVGRGYINAPLETKKAFLDNPFNGEKNRFYKTGDLVRINEDGDLEFLSRLDFQVKVRGYRIELNEIENVLLNNEKINNCLVVGFEGDSGEANLALYYSCNNLVSNEEVKAYLSSYLPSYMIPVVMIEVEEFPINKNGKIDRKLLPKPILKEEILDKNFSDTEEKLANIWKELVGRDVGRTSEFFGLGGHSLLAVQMLNKLENTFNKKITLRQIFENPILKDLAQVIDRSEELQVSVPGLQKFEHNNHPTLSYSQERMAFYEYVNQNTTMFNIPGVFNIKGNLIKEDLKNAINTMVSKFDVLRTTLSFENGDPKIHIADEMHVELDYVEQNDPVEISNLINLKTKYVFDLENGPLMKFTLIKREKDDFVLIALFSHLIADGWSINLIIKEVMCHLLEKEQKLTLDEYKINSSLQYYDYAKWQKDMYESGKFQPQLDYWAQKLGDNPESTLLESSFDHNREVNTSSILLKQDINPRIMTDLYKLSQEKRVSLFNILLANFFHLVRLLTKNEDLTIGIPIAGRERSEFEDMIGCFINTLPIKISVNEEVSFQSILTMVEESVTEAIENSSIPFEKIVERILPDRTFGESPLFSLFFNMLAFPDLKKSEVLSKGNLAIEESEFVPEIDSKFDVTFYVQEKKNQLTIFSVFDGNKFTENRAKLISQQYFNLLVNNIENTLNASLSSQEQVLNYTDMLDKKFEVPLFEKFNRVAREYPNQIAIKSHGQSYSYQDCYDLKEKIISYLKMKLKPNERVAIYSNRNKYLPIICLAAMESRNPFIILDSEHPQELLTKKISIANPKLLINCCDHQIESSEVNIQHIDEIINNSYSRDKESLDYEIRFDTACYINFTSGTTGDPKAIQGNHGALTHFVNWYIEEFDFGLGTSFSMLSGLSHDPIYRDMFTPLCSGGVLCVPDGMNLLDADNIIQWLMKEKINVVHTTPSYCKLIFSDKQTYRDLDFIFTGGESVNRSVYEKIKQNNSTTRIFSFYGCTETPQGIMLKELAHNTLNFRGLGKAIPGVLPIIVNDKSMRICSSGEIGEICIISNYITDGYLNYDSVDNYQVFTFDDTHSIPLFRTGDMGWMNEENEIIYIGRSDRQVKIRGNRVELGEIESLIAESEFVARCVCIADCEDDKSIYAFVVSSEDESMVKSNIQTRLAKSCPLYMLPNQIIMIDEIPLTSNKKIDQKKLMNLVTQTRNELEVEVEEDLNEIDFVLVDIWEELLGRKPKLNSDFFELGGNSLKAVQLVSRIEEQFGLKVSIENLFVNRRLKQMSRLIESDLITFIESLSEEEAILYLEKING</sequence>
<proteinExistence type="inferred from homology"/>
<dbReference type="CDD" id="cd19531">
    <property type="entry name" value="LCL_NRPS-like"/>
    <property type="match status" value="1"/>
</dbReference>
<dbReference type="InterPro" id="IPR010071">
    <property type="entry name" value="AA_adenyl_dom"/>
</dbReference>
<dbReference type="Pfam" id="PF00501">
    <property type="entry name" value="AMP-binding"/>
    <property type="match status" value="3"/>
</dbReference>
<comment type="caution">
    <text evidence="7">The sequence shown here is derived from an EMBL/GenBank/DDBJ whole genome shotgun (WGS) entry which is preliminary data.</text>
</comment>